<evidence type="ECO:0000313" key="2">
    <source>
        <dbReference type="Proteomes" id="UP000221165"/>
    </source>
</evidence>
<dbReference type="AlphaFoldDB" id="A0A2C6KSX3"/>
<keyword evidence="2" id="KW-1185">Reference proteome</keyword>
<dbReference type="EMBL" id="MIGC01003477">
    <property type="protein sequence ID" value="PHJ19394.1"/>
    <property type="molecule type" value="Genomic_DNA"/>
</dbReference>
<organism evidence="1 2">
    <name type="scientific">Cystoisospora suis</name>
    <dbReference type="NCBI Taxonomy" id="483139"/>
    <lineage>
        <taxon>Eukaryota</taxon>
        <taxon>Sar</taxon>
        <taxon>Alveolata</taxon>
        <taxon>Apicomplexa</taxon>
        <taxon>Conoidasida</taxon>
        <taxon>Coccidia</taxon>
        <taxon>Eucoccidiorida</taxon>
        <taxon>Eimeriorina</taxon>
        <taxon>Sarcocystidae</taxon>
        <taxon>Cystoisospora</taxon>
    </lineage>
</organism>
<dbReference type="OrthoDB" id="332599at2759"/>
<dbReference type="GeneID" id="94430146"/>
<gene>
    <name evidence="1" type="ORF">CSUI_006783</name>
</gene>
<proteinExistence type="predicted"/>
<reference evidence="1 2" key="1">
    <citation type="journal article" date="2017" name="Int. J. Parasitol.">
        <title>The genome of the protozoan parasite Cystoisospora suis and a reverse vaccinology approach to identify vaccine candidates.</title>
        <authorList>
            <person name="Palmieri N."/>
            <person name="Shrestha A."/>
            <person name="Ruttkowski B."/>
            <person name="Beck T."/>
            <person name="Vogl C."/>
            <person name="Tomley F."/>
            <person name="Blake D.P."/>
            <person name="Joachim A."/>
        </authorList>
    </citation>
    <scope>NUCLEOTIDE SEQUENCE [LARGE SCALE GENOMIC DNA]</scope>
    <source>
        <strain evidence="1 2">Wien I</strain>
    </source>
</reference>
<comment type="caution">
    <text evidence="1">The sequence shown here is derived from an EMBL/GenBank/DDBJ whole genome shotgun (WGS) entry which is preliminary data.</text>
</comment>
<sequence length="78" mass="8380">GGGAGGGGLASSSSREELCEGMQKVLKCIYLTNVSFEASLQDIEDWISSLLHLRPARVFPCPSYRPNPSHHHVPPPPP</sequence>
<accession>A0A2C6KSX3</accession>
<name>A0A2C6KSX3_9APIC</name>
<dbReference type="RefSeq" id="XP_067921094.1">
    <property type="nucleotide sequence ID" value="XM_068066935.1"/>
</dbReference>
<protein>
    <submittedName>
        <fullName evidence="1">Uncharacterized protein</fullName>
    </submittedName>
</protein>
<evidence type="ECO:0000313" key="1">
    <source>
        <dbReference type="EMBL" id="PHJ19394.1"/>
    </source>
</evidence>
<feature type="non-terminal residue" evidence="1">
    <location>
        <position position="1"/>
    </location>
</feature>
<feature type="non-terminal residue" evidence="1">
    <location>
        <position position="78"/>
    </location>
</feature>
<dbReference type="VEuPathDB" id="ToxoDB:CSUI_006783"/>
<dbReference type="Proteomes" id="UP000221165">
    <property type="component" value="Unassembled WGS sequence"/>
</dbReference>